<accession>A0A8G2EVG8</accession>
<comment type="caution">
    <text evidence="5">The sequence shown here is derived from an EMBL/GenBank/DDBJ whole genome shotgun (WGS) entry which is preliminary data.</text>
</comment>
<dbReference type="GO" id="GO:0006729">
    <property type="term" value="P:tetrahydrobiopterin biosynthetic process"/>
    <property type="evidence" value="ECO:0007669"/>
    <property type="project" value="InterPro"/>
</dbReference>
<dbReference type="AlphaFoldDB" id="A0A8G2EVG8"/>
<dbReference type="Gene3D" id="3.30.1360.20">
    <property type="entry name" value="Transcriptional coactivator/pterin dehydratase"/>
    <property type="match status" value="1"/>
</dbReference>
<dbReference type="HAMAP" id="MF_00434">
    <property type="entry name" value="Pterin_4_alpha"/>
    <property type="match status" value="1"/>
</dbReference>
<evidence type="ECO:0000256" key="3">
    <source>
        <dbReference type="ARBA" id="ARBA00023239"/>
    </source>
</evidence>
<dbReference type="OrthoDB" id="9794987at2"/>
<dbReference type="EMBL" id="FNBW01000002">
    <property type="protein sequence ID" value="SDF27680.1"/>
    <property type="molecule type" value="Genomic_DNA"/>
</dbReference>
<dbReference type="RefSeq" id="WP_028793834.1">
    <property type="nucleotide sequence ID" value="NZ_FNBW01000002.1"/>
</dbReference>
<evidence type="ECO:0000313" key="5">
    <source>
        <dbReference type="EMBL" id="SDF27680.1"/>
    </source>
</evidence>
<dbReference type="NCBIfam" id="NF002018">
    <property type="entry name" value="PRK00823.1-3"/>
    <property type="match status" value="1"/>
</dbReference>
<evidence type="ECO:0000256" key="4">
    <source>
        <dbReference type="HAMAP-Rule" id="MF_00434"/>
    </source>
</evidence>
<dbReference type="NCBIfam" id="NF002017">
    <property type="entry name" value="PRK00823.1-2"/>
    <property type="match status" value="1"/>
</dbReference>
<keyword evidence="3 4" id="KW-0456">Lyase</keyword>
<sequence length="101" mass="11011">MAEKLTADDRTAQLAAMDGWAEAQDGKAITKTFKFDGFEAAWGFMTRVAIRAQSMDHHPDWSNAYNKVVVELSSHDVGGVTTLDIELAEYMDVAASQTGAK</sequence>
<dbReference type="GO" id="GO:0008124">
    <property type="term" value="F:4-alpha-hydroxytetrahydrobiopterin dehydratase activity"/>
    <property type="evidence" value="ECO:0007669"/>
    <property type="project" value="UniProtKB-UniRule"/>
</dbReference>
<comment type="catalytic activity">
    <reaction evidence="1 4">
        <text>(4aS,6R)-4a-hydroxy-L-erythro-5,6,7,8-tetrahydrobiopterin = (6R)-L-erythro-6,7-dihydrobiopterin + H2O</text>
        <dbReference type="Rhea" id="RHEA:11920"/>
        <dbReference type="ChEBI" id="CHEBI:15377"/>
        <dbReference type="ChEBI" id="CHEBI:15642"/>
        <dbReference type="ChEBI" id="CHEBI:43120"/>
        <dbReference type="EC" id="4.2.1.96"/>
    </reaction>
</comment>
<evidence type="ECO:0000313" key="6">
    <source>
        <dbReference type="Proteomes" id="UP000198615"/>
    </source>
</evidence>
<proteinExistence type="inferred from homology"/>
<evidence type="ECO:0000256" key="2">
    <source>
        <dbReference type="ARBA" id="ARBA00006472"/>
    </source>
</evidence>
<protein>
    <recommendedName>
        <fullName evidence="4">Putative pterin-4-alpha-carbinolamine dehydratase</fullName>
        <shortName evidence="4">PHS</shortName>
        <ecNumber evidence="4">4.2.1.96</ecNumber>
    </recommendedName>
    <alternativeName>
        <fullName evidence="4">4-alpha-hydroxy-tetrahydropterin dehydratase</fullName>
    </alternativeName>
    <alternativeName>
        <fullName evidence="4">Pterin carbinolamine dehydratase</fullName>
        <shortName evidence="4">PCD</shortName>
    </alternativeName>
</protein>
<dbReference type="PANTHER" id="PTHR12599">
    <property type="entry name" value="PTERIN-4-ALPHA-CARBINOLAMINE DEHYDRATASE"/>
    <property type="match status" value="1"/>
</dbReference>
<comment type="similarity">
    <text evidence="2 4">Belongs to the pterin-4-alpha-carbinolamine dehydratase family.</text>
</comment>
<evidence type="ECO:0000256" key="1">
    <source>
        <dbReference type="ARBA" id="ARBA00001554"/>
    </source>
</evidence>
<dbReference type="SUPFAM" id="SSF55248">
    <property type="entry name" value="PCD-like"/>
    <property type="match status" value="1"/>
</dbReference>
<keyword evidence="6" id="KW-1185">Reference proteome</keyword>
<dbReference type="EC" id="4.2.1.96" evidence="4"/>
<dbReference type="PANTHER" id="PTHR12599:SF0">
    <property type="entry name" value="PTERIN-4-ALPHA-CARBINOLAMINE DEHYDRATASE"/>
    <property type="match status" value="1"/>
</dbReference>
<dbReference type="Proteomes" id="UP000198615">
    <property type="component" value="Unassembled WGS sequence"/>
</dbReference>
<dbReference type="CDD" id="cd00914">
    <property type="entry name" value="PCD_DCoH_subfamily_b"/>
    <property type="match status" value="1"/>
</dbReference>
<dbReference type="InterPro" id="IPR001533">
    <property type="entry name" value="Pterin_deHydtase"/>
</dbReference>
<dbReference type="InterPro" id="IPR036428">
    <property type="entry name" value="PCD_sf"/>
</dbReference>
<organism evidence="5 6">
    <name type="scientific">Thalassobaculum litoreum DSM 18839</name>
    <dbReference type="NCBI Taxonomy" id="1123362"/>
    <lineage>
        <taxon>Bacteria</taxon>
        <taxon>Pseudomonadati</taxon>
        <taxon>Pseudomonadota</taxon>
        <taxon>Alphaproteobacteria</taxon>
        <taxon>Rhodospirillales</taxon>
        <taxon>Thalassobaculaceae</taxon>
        <taxon>Thalassobaculum</taxon>
    </lineage>
</organism>
<name>A0A8G2EVG8_9PROT</name>
<reference evidence="5 6" key="1">
    <citation type="submission" date="2016-10" db="EMBL/GenBank/DDBJ databases">
        <authorList>
            <person name="Varghese N."/>
            <person name="Submissions S."/>
        </authorList>
    </citation>
    <scope>NUCLEOTIDE SEQUENCE [LARGE SCALE GENOMIC DNA]</scope>
    <source>
        <strain evidence="5 6">DSM 18839</strain>
    </source>
</reference>
<dbReference type="Pfam" id="PF01329">
    <property type="entry name" value="Pterin_4a"/>
    <property type="match status" value="1"/>
</dbReference>
<gene>
    <name evidence="5" type="ORF">SAMN05660686_00862</name>
</gene>